<dbReference type="SUPFAM" id="SSF48264">
    <property type="entry name" value="Cytochrome P450"/>
    <property type="match status" value="1"/>
</dbReference>
<name>A0A9N9L0A0_9HELO</name>
<dbReference type="Proteomes" id="UP000696280">
    <property type="component" value="Unassembled WGS sequence"/>
</dbReference>
<dbReference type="GO" id="GO:0016705">
    <property type="term" value="F:oxidoreductase activity, acting on paired donors, with incorporation or reduction of molecular oxygen"/>
    <property type="evidence" value="ECO:0007669"/>
    <property type="project" value="InterPro"/>
</dbReference>
<dbReference type="OrthoDB" id="1470350at2759"/>
<dbReference type="Gene3D" id="1.10.630.10">
    <property type="entry name" value="Cytochrome P450"/>
    <property type="match status" value="1"/>
</dbReference>
<sequence>MASMDTLSALHPARCTLSFIDPSPWDEIYGDRKTGRKGHAILPKDPQFYNKMLLDEKTVAMATDDDAVPIRKAMNPAFSHKALLDQEPMIKSHLKRFMKQSTSASYHDRGSQSRSVDFRLWLTFSMFDINSDFVFVENMGCVASGVLEIPRHYTTLDFMIHNRFVRQQ</sequence>
<dbReference type="GO" id="GO:0004497">
    <property type="term" value="F:monooxygenase activity"/>
    <property type="evidence" value="ECO:0007669"/>
    <property type="project" value="InterPro"/>
</dbReference>
<evidence type="ECO:0000313" key="2">
    <source>
        <dbReference type="Proteomes" id="UP000696280"/>
    </source>
</evidence>
<organism evidence="1 2">
    <name type="scientific">Hymenoscyphus fraxineus</name>
    <dbReference type="NCBI Taxonomy" id="746836"/>
    <lineage>
        <taxon>Eukaryota</taxon>
        <taxon>Fungi</taxon>
        <taxon>Dikarya</taxon>
        <taxon>Ascomycota</taxon>
        <taxon>Pezizomycotina</taxon>
        <taxon>Leotiomycetes</taxon>
        <taxon>Helotiales</taxon>
        <taxon>Helotiaceae</taxon>
        <taxon>Hymenoscyphus</taxon>
    </lineage>
</organism>
<protein>
    <submittedName>
        <fullName evidence="1">Uncharacterized protein</fullName>
    </submittedName>
</protein>
<dbReference type="GO" id="GO:0005506">
    <property type="term" value="F:iron ion binding"/>
    <property type="evidence" value="ECO:0007669"/>
    <property type="project" value="InterPro"/>
</dbReference>
<dbReference type="EMBL" id="CAJVRL010000066">
    <property type="protein sequence ID" value="CAG8955828.1"/>
    <property type="molecule type" value="Genomic_DNA"/>
</dbReference>
<dbReference type="GO" id="GO:0020037">
    <property type="term" value="F:heme binding"/>
    <property type="evidence" value="ECO:0007669"/>
    <property type="project" value="InterPro"/>
</dbReference>
<proteinExistence type="predicted"/>
<gene>
    <name evidence="1" type="ORF">HYFRA_00011697</name>
</gene>
<dbReference type="InterPro" id="IPR036396">
    <property type="entry name" value="Cyt_P450_sf"/>
</dbReference>
<comment type="caution">
    <text evidence="1">The sequence shown here is derived from an EMBL/GenBank/DDBJ whole genome shotgun (WGS) entry which is preliminary data.</text>
</comment>
<accession>A0A9N9L0A0</accession>
<reference evidence="1" key="1">
    <citation type="submission" date="2021-07" db="EMBL/GenBank/DDBJ databases">
        <authorList>
            <person name="Durling M."/>
        </authorList>
    </citation>
    <scope>NUCLEOTIDE SEQUENCE</scope>
</reference>
<dbReference type="AlphaFoldDB" id="A0A9N9L0A0"/>
<evidence type="ECO:0000313" key="1">
    <source>
        <dbReference type="EMBL" id="CAG8955828.1"/>
    </source>
</evidence>
<keyword evidence="2" id="KW-1185">Reference proteome</keyword>